<feature type="region of interest" description="Disordered" evidence="1">
    <location>
        <begin position="666"/>
        <end position="703"/>
    </location>
</feature>
<gene>
    <name evidence="3" type="ORF">BGZ65_003067</name>
</gene>
<reference evidence="3" key="1">
    <citation type="journal article" date="2020" name="Fungal Divers.">
        <title>Resolving the Mortierellaceae phylogeny through synthesis of multi-gene phylogenetics and phylogenomics.</title>
        <authorList>
            <person name="Vandepol N."/>
            <person name="Liber J."/>
            <person name="Desiro A."/>
            <person name="Na H."/>
            <person name="Kennedy M."/>
            <person name="Barry K."/>
            <person name="Grigoriev I.V."/>
            <person name="Miller A.N."/>
            <person name="O'Donnell K."/>
            <person name="Stajich J.E."/>
            <person name="Bonito G."/>
        </authorList>
    </citation>
    <scope>NUCLEOTIDE SEQUENCE</scope>
    <source>
        <strain evidence="3">MES-2147</strain>
    </source>
</reference>
<evidence type="ECO:0000313" key="4">
    <source>
        <dbReference type="Proteomes" id="UP000749646"/>
    </source>
</evidence>
<sequence>MATEVAFKHIDSSFLAALALRDNNAHITVWDMNSTMDPSNPGDTSDLQPIYATTSEHENFSNLSIGLSISSKGDQVAIYQEPRIGQWKDGSKLNKCSFRIRLFKNPLVYKSERSDLTRRNINHLFFDSFVGFGTFLTQLNDDKTAWSSIPGVEASDREVISSNNIQSVNRKIPSKRSNTLFAACNGLYIDVFTTLENEWTHIRSIRLTDLVPTFNRRIMCKMMMDVMSSNTFMWLEDNGLCCTLWDLQKGSNISYMSSAKNTRFTGPKFCGHSKIAISPDELIVALARDDTLTTYYASSGIEISTRKYSGHRIEYIAFHGQSNQLFVVVRRAMTLKLGSRMLDPFQLKSQAKVTRVPIPIIGRTILTVFRKGPFKHRGLVCEADGSKIRCYVSYAPVDVNIAKDEDTLVKPSYVSHLQKEKDQKVTALESTKDGSKEHRGESKRYDLRLKGHKESFPDGDGSMYWVLSVDVIERSRGCEKVVFSFVPEPWMRVSTADIGNHDDLVNVYFLPQGTRFVVAGMQTLQIWNFPTEKFNYFHLEFIWSHPKMVEANLYGKVYKSDRVGKYYHCISQPKIYMDKNTDNIVVSFEGKDDFIIPTASGNNTRFKFICCARSIHFLAAAYEYSIQETKKTSKDSPQGTATFEKHADAIAQFTRSHINRLLTSEDFSPHLTGTDSPTWTIDSRPTTPTTPGDRSANDDDTTQLTSNLSQSEQVVNLFTLLLDQDDLKDTNRTFVEGMLDTNTGIWVPHSDMDLNPIAHAIEIKDEKLLKTLIDYCINCAKKYHPAYMAPVEQCLAELLRHYPDIVVYIFRSTSYIPAHNHAYVASHAIGFNSRFQDFMDGTENTVFILRSQLPTDRRLHQGLEPRYPAKVSHQPIYKKRTYKIYVSPFQFRHVNTSKDTQDDHDPHKQHRKESVFNLITGKVFFDNPVIVASLRYKWYKFAIKYWLVRFCLVLTFFILMITITAKQISVSSVKKGHIPTADEIAARYLPEWRSVFVVTMTIGLVLLGYEVRQMTYSPKKYL</sequence>
<evidence type="ECO:0000313" key="3">
    <source>
        <dbReference type="EMBL" id="KAF9982262.1"/>
    </source>
</evidence>
<feature type="non-terminal residue" evidence="3">
    <location>
        <position position="1022"/>
    </location>
</feature>
<dbReference type="OrthoDB" id="2330027at2759"/>
<feature type="transmembrane region" description="Helical" evidence="2">
    <location>
        <begin position="946"/>
        <end position="965"/>
    </location>
</feature>
<proteinExistence type="predicted"/>
<keyword evidence="2" id="KW-0472">Membrane</keyword>
<feature type="compositionally biased region" description="Polar residues" evidence="1">
    <location>
        <begin position="666"/>
        <end position="692"/>
    </location>
</feature>
<protein>
    <submittedName>
        <fullName evidence="3">Uncharacterized protein</fullName>
    </submittedName>
</protein>
<organism evidence="3 4">
    <name type="scientific">Modicella reniformis</name>
    <dbReference type="NCBI Taxonomy" id="1440133"/>
    <lineage>
        <taxon>Eukaryota</taxon>
        <taxon>Fungi</taxon>
        <taxon>Fungi incertae sedis</taxon>
        <taxon>Mucoromycota</taxon>
        <taxon>Mortierellomycotina</taxon>
        <taxon>Mortierellomycetes</taxon>
        <taxon>Mortierellales</taxon>
        <taxon>Mortierellaceae</taxon>
        <taxon>Modicella</taxon>
    </lineage>
</organism>
<keyword evidence="2" id="KW-1133">Transmembrane helix</keyword>
<comment type="caution">
    <text evidence="3">The sequence shown here is derived from an EMBL/GenBank/DDBJ whole genome shotgun (WGS) entry which is preliminary data.</text>
</comment>
<keyword evidence="2" id="KW-0812">Transmembrane</keyword>
<evidence type="ECO:0000256" key="1">
    <source>
        <dbReference type="SAM" id="MobiDB-lite"/>
    </source>
</evidence>
<keyword evidence="4" id="KW-1185">Reference proteome</keyword>
<dbReference type="EMBL" id="JAAAHW010003603">
    <property type="protein sequence ID" value="KAF9982262.1"/>
    <property type="molecule type" value="Genomic_DNA"/>
</dbReference>
<accession>A0A9P6SMA3</accession>
<dbReference type="Proteomes" id="UP000749646">
    <property type="component" value="Unassembled WGS sequence"/>
</dbReference>
<evidence type="ECO:0000256" key="2">
    <source>
        <dbReference type="SAM" id="Phobius"/>
    </source>
</evidence>
<name>A0A9P6SMA3_9FUNG</name>
<dbReference type="AlphaFoldDB" id="A0A9P6SMA3"/>
<dbReference type="SUPFAM" id="SSF101908">
    <property type="entry name" value="Putative isomerase YbhE"/>
    <property type="match status" value="1"/>
</dbReference>
<feature type="transmembrane region" description="Helical" evidence="2">
    <location>
        <begin position="992"/>
        <end position="1011"/>
    </location>
</feature>